<evidence type="ECO:0000313" key="2">
    <source>
        <dbReference type="WBParaSite" id="ALUE_0002338101-mRNA-1"/>
    </source>
</evidence>
<sequence length="67" mass="7910">MRAVQEFYNRNANVEDKNRLRRLSFILVKSKFYNDHSKSLSMVASIKDSSINLNASENVFWSFKKVH</sequence>
<evidence type="ECO:0000313" key="1">
    <source>
        <dbReference type="Proteomes" id="UP000036681"/>
    </source>
</evidence>
<proteinExistence type="predicted"/>
<accession>A0A0M3IXA3</accession>
<protein>
    <submittedName>
        <fullName evidence="2">Uncharacterized protein</fullName>
    </submittedName>
</protein>
<dbReference type="Proteomes" id="UP000036681">
    <property type="component" value="Unplaced"/>
</dbReference>
<dbReference type="AlphaFoldDB" id="A0A0M3IXA3"/>
<reference evidence="2" key="1">
    <citation type="submission" date="2017-02" db="UniProtKB">
        <authorList>
            <consortium name="WormBaseParasite"/>
        </authorList>
    </citation>
    <scope>IDENTIFICATION</scope>
</reference>
<organism evidence="1 2">
    <name type="scientific">Ascaris lumbricoides</name>
    <name type="common">Giant roundworm</name>
    <dbReference type="NCBI Taxonomy" id="6252"/>
    <lineage>
        <taxon>Eukaryota</taxon>
        <taxon>Metazoa</taxon>
        <taxon>Ecdysozoa</taxon>
        <taxon>Nematoda</taxon>
        <taxon>Chromadorea</taxon>
        <taxon>Rhabditida</taxon>
        <taxon>Spirurina</taxon>
        <taxon>Ascaridomorpha</taxon>
        <taxon>Ascaridoidea</taxon>
        <taxon>Ascarididae</taxon>
        <taxon>Ascaris</taxon>
    </lineage>
</organism>
<dbReference type="WBParaSite" id="ALUE_0002338101-mRNA-1">
    <property type="protein sequence ID" value="ALUE_0002338101-mRNA-1"/>
    <property type="gene ID" value="ALUE_0002338101"/>
</dbReference>
<name>A0A0M3IXA3_ASCLU</name>
<keyword evidence="1" id="KW-1185">Reference proteome</keyword>